<evidence type="ECO:0000256" key="5">
    <source>
        <dbReference type="ARBA" id="ARBA00022989"/>
    </source>
</evidence>
<keyword evidence="4 7" id="KW-0812">Transmembrane</keyword>
<dbReference type="Gene3D" id="1.10.3720.10">
    <property type="entry name" value="MetI-like"/>
    <property type="match status" value="1"/>
</dbReference>
<feature type="non-terminal residue" evidence="9">
    <location>
        <position position="230"/>
    </location>
</feature>
<keyword evidence="6 7" id="KW-0472">Membrane</keyword>
<feature type="transmembrane region" description="Helical" evidence="7">
    <location>
        <begin position="48"/>
        <end position="70"/>
    </location>
</feature>
<feature type="transmembrane region" description="Helical" evidence="7">
    <location>
        <begin position="110"/>
        <end position="131"/>
    </location>
</feature>
<keyword evidence="3" id="KW-1003">Cell membrane</keyword>
<feature type="transmembrane region" description="Helical" evidence="7">
    <location>
        <begin position="167"/>
        <end position="188"/>
    </location>
</feature>
<dbReference type="PROSITE" id="PS50928">
    <property type="entry name" value="ABC_TM1"/>
    <property type="match status" value="1"/>
</dbReference>
<feature type="transmembrane region" description="Helical" evidence="7">
    <location>
        <begin position="143"/>
        <end position="161"/>
    </location>
</feature>
<dbReference type="GO" id="GO:0010438">
    <property type="term" value="P:cellular response to sulfur starvation"/>
    <property type="evidence" value="ECO:0007669"/>
    <property type="project" value="TreeGrafter"/>
</dbReference>
<evidence type="ECO:0000256" key="3">
    <source>
        <dbReference type="ARBA" id="ARBA00022475"/>
    </source>
</evidence>
<evidence type="ECO:0000256" key="4">
    <source>
        <dbReference type="ARBA" id="ARBA00022692"/>
    </source>
</evidence>
<keyword evidence="2" id="KW-0813">Transport</keyword>
<organism evidence="9">
    <name type="scientific">hydrothermal vent metagenome</name>
    <dbReference type="NCBI Taxonomy" id="652676"/>
    <lineage>
        <taxon>unclassified sequences</taxon>
        <taxon>metagenomes</taxon>
        <taxon>ecological metagenomes</taxon>
    </lineage>
</organism>
<gene>
    <name evidence="9" type="ORF">MNBD_DELTA03-839</name>
</gene>
<comment type="subcellular location">
    <subcellularLocation>
        <location evidence="1">Cell membrane</location>
        <topology evidence="1">Multi-pass membrane protein</topology>
    </subcellularLocation>
</comment>
<sequence length="230" mass="26182">MKATARSTPLAGNFHLQNMLHFWHQYFIKHIHPCQAEDYGQIFGRGRIYYILGGLAVFFAVWIIGGYLIFSRPDFRQFSGFEPLPTCKAFINLLGERQFWGSVLASLRRIGVGIGLAFIIGMPSGLLIGYYRKLQLASYTPIQFIRMISPLSWMPIALLIFPSFETAIYFLITMATVWPIMLNTTMGVSRVNKQWLQMARIQGADSKAIIRRIILPASIPYILTSLRLAL</sequence>
<accession>A0A3B0V9B6</accession>
<dbReference type="SUPFAM" id="SSF161098">
    <property type="entry name" value="MetI-like"/>
    <property type="match status" value="1"/>
</dbReference>
<dbReference type="GO" id="GO:0005886">
    <property type="term" value="C:plasma membrane"/>
    <property type="evidence" value="ECO:0007669"/>
    <property type="project" value="UniProtKB-SubCell"/>
</dbReference>
<evidence type="ECO:0000256" key="7">
    <source>
        <dbReference type="SAM" id="Phobius"/>
    </source>
</evidence>
<dbReference type="Pfam" id="PF00528">
    <property type="entry name" value="BPD_transp_1"/>
    <property type="match status" value="1"/>
</dbReference>
<dbReference type="GO" id="GO:0055085">
    <property type="term" value="P:transmembrane transport"/>
    <property type="evidence" value="ECO:0007669"/>
    <property type="project" value="InterPro"/>
</dbReference>
<dbReference type="InterPro" id="IPR035906">
    <property type="entry name" value="MetI-like_sf"/>
</dbReference>
<proteinExistence type="predicted"/>
<evidence type="ECO:0000256" key="2">
    <source>
        <dbReference type="ARBA" id="ARBA00022448"/>
    </source>
</evidence>
<dbReference type="EMBL" id="UOEX01000326">
    <property type="protein sequence ID" value="VAW40258.1"/>
    <property type="molecule type" value="Genomic_DNA"/>
</dbReference>
<keyword evidence="5 7" id="KW-1133">Transmembrane helix</keyword>
<feature type="domain" description="ABC transmembrane type-1" evidence="8">
    <location>
        <begin position="103"/>
        <end position="230"/>
    </location>
</feature>
<evidence type="ECO:0000313" key="9">
    <source>
        <dbReference type="EMBL" id="VAW40258.1"/>
    </source>
</evidence>
<dbReference type="InterPro" id="IPR000515">
    <property type="entry name" value="MetI-like"/>
</dbReference>
<name>A0A3B0V9B6_9ZZZZ</name>
<evidence type="ECO:0000259" key="8">
    <source>
        <dbReference type="PROSITE" id="PS50928"/>
    </source>
</evidence>
<protein>
    <submittedName>
        <fullName evidence="9">ABC transporter, permease protein (Cluster 10, nitrate/sulfonate/bicarbonate)</fullName>
    </submittedName>
</protein>
<evidence type="ECO:0000256" key="6">
    <source>
        <dbReference type="ARBA" id="ARBA00023136"/>
    </source>
</evidence>
<dbReference type="CDD" id="cd06261">
    <property type="entry name" value="TM_PBP2"/>
    <property type="match status" value="1"/>
</dbReference>
<reference evidence="9" key="1">
    <citation type="submission" date="2018-06" db="EMBL/GenBank/DDBJ databases">
        <authorList>
            <person name="Zhirakovskaya E."/>
        </authorList>
    </citation>
    <scope>NUCLEOTIDE SEQUENCE</scope>
</reference>
<dbReference type="PANTHER" id="PTHR30151:SF25">
    <property type="entry name" value="TAURINE TRANSPORT SYSTEM PERMEASE PROTEIN TAUC"/>
    <property type="match status" value="1"/>
</dbReference>
<evidence type="ECO:0000256" key="1">
    <source>
        <dbReference type="ARBA" id="ARBA00004651"/>
    </source>
</evidence>
<dbReference type="AlphaFoldDB" id="A0A3B0V9B6"/>
<dbReference type="PANTHER" id="PTHR30151">
    <property type="entry name" value="ALKANE SULFONATE ABC TRANSPORTER-RELATED, MEMBRANE SUBUNIT"/>
    <property type="match status" value="1"/>
</dbReference>